<evidence type="ECO:0000313" key="1">
    <source>
        <dbReference type="EMBL" id="MBE9025809.1"/>
    </source>
</evidence>
<protein>
    <submittedName>
        <fullName evidence="1">Uncharacterized protein</fullName>
    </submittedName>
</protein>
<evidence type="ECO:0000313" key="2">
    <source>
        <dbReference type="Proteomes" id="UP000622533"/>
    </source>
</evidence>
<organism evidence="1 2">
    <name type="scientific">Desmonostoc muscorum LEGE 12446</name>
    <dbReference type="NCBI Taxonomy" id="1828758"/>
    <lineage>
        <taxon>Bacteria</taxon>
        <taxon>Bacillati</taxon>
        <taxon>Cyanobacteriota</taxon>
        <taxon>Cyanophyceae</taxon>
        <taxon>Nostocales</taxon>
        <taxon>Nostocaceae</taxon>
        <taxon>Desmonostoc</taxon>
    </lineage>
</organism>
<dbReference type="EMBL" id="JADEXS010000484">
    <property type="protein sequence ID" value="MBE9025809.1"/>
    <property type="molecule type" value="Genomic_DNA"/>
</dbReference>
<proteinExistence type="predicted"/>
<accession>A0A8J6ZRZ8</accession>
<gene>
    <name evidence="1" type="ORF">IQ276_26350</name>
</gene>
<dbReference type="RefSeq" id="WP_190884615.1">
    <property type="nucleotide sequence ID" value="NZ_JADEXS020000001.1"/>
</dbReference>
<dbReference type="AlphaFoldDB" id="A0A8J6ZRZ8"/>
<dbReference type="Proteomes" id="UP000622533">
    <property type="component" value="Unassembled WGS sequence"/>
</dbReference>
<reference evidence="1" key="1">
    <citation type="submission" date="2020-10" db="EMBL/GenBank/DDBJ databases">
        <authorList>
            <person name="Castelo-Branco R."/>
            <person name="Eusebio N."/>
            <person name="Adriana R."/>
            <person name="Vieira A."/>
            <person name="Brugerolle De Fraissinette N."/>
            <person name="Rezende De Castro R."/>
            <person name="Schneider M.P."/>
            <person name="Vasconcelos V."/>
            <person name="Leao P.N."/>
        </authorList>
    </citation>
    <scope>NUCLEOTIDE SEQUENCE</scope>
    <source>
        <strain evidence="1">LEGE 12446</strain>
    </source>
</reference>
<name>A0A8J6ZRZ8_DESMC</name>
<comment type="caution">
    <text evidence="1">The sequence shown here is derived from an EMBL/GenBank/DDBJ whole genome shotgun (WGS) entry which is preliminary data.</text>
</comment>
<keyword evidence="2" id="KW-1185">Reference proteome</keyword>
<sequence length="73" mass="7958">MANITLSELYVSGSELFQGEESFLSDLSDVDSIFGGDSSQFSDMSILTKLLEAYVNIYAIGQIAFIATSYSKQ</sequence>